<name>A0AB39I6T0_9PSED</name>
<evidence type="ECO:0008006" key="2">
    <source>
        <dbReference type="Google" id="ProtNLM"/>
    </source>
</evidence>
<gene>
    <name evidence="1" type="ORF">AB4Y39_10990</name>
</gene>
<dbReference type="EMBL" id="CP162607">
    <property type="protein sequence ID" value="XDK39168.1"/>
    <property type="molecule type" value="Genomic_DNA"/>
</dbReference>
<accession>A0AB39I6T0</accession>
<dbReference type="AlphaFoldDB" id="A0AB39I6T0"/>
<sequence length="69" mass="7436">MLAGRRLGRGTALKEAAMLAQARTAMLERGEWLTAAQIAGLAGFSQSNRSTQLSKWTREGAIFVARRSG</sequence>
<proteinExistence type="predicted"/>
<organism evidence="1">
    <name type="scientific">Pseudomonas sp. Hg7Tf</name>
    <dbReference type="NCBI Taxonomy" id="3236988"/>
    <lineage>
        <taxon>Bacteria</taxon>
        <taxon>Pseudomonadati</taxon>
        <taxon>Pseudomonadota</taxon>
        <taxon>Gammaproteobacteria</taxon>
        <taxon>Pseudomonadales</taxon>
        <taxon>Pseudomonadaceae</taxon>
        <taxon>Pseudomonas</taxon>
    </lineage>
</organism>
<evidence type="ECO:0000313" key="1">
    <source>
        <dbReference type="EMBL" id="XDK39168.1"/>
    </source>
</evidence>
<protein>
    <recommendedName>
        <fullName evidence="2">Helix-turn-helix domain-containing protein</fullName>
    </recommendedName>
</protein>
<dbReference type="RefSeq" id="WP_274071438.1">
    <property type="nucleotide sequence ID" value="NZ_CP162607.1"/>
</dbReference>
<reference evidence="1" key="1">
    <citation type="submission" date="2024-07" db="EMBL/GenBank/DDBJ databases">
        <title>Identification and characteristics of a novel species of coltsfoot's symbiotic bacteria.</title>
        <authorList>
            <person name="Juszczyk A."/>
            <person name="Jasielczuk I."/>
            <person name="Gurgul A."/>
            <person name="Rogala M."/>
            <person name="Kowalczyk A."/>
            <person name="Szmatola T."/>
            <person name="Kosecka-Strojek M."/>
            <person name="Arent Z."/>
            <person name="Latowski D."/>
        </authorList>
    </citation>
    <scope>NUCLEOTIDE SEQUENCE</scope>
    <source>
        <strain evidence="1">Hg7Tf</strain>
    </source>
</reference>